<keyword evidence="4" id="KW-0472">Membrane</keyword>
<dbReference type="Proteomes" id="UP000321291">
    <property type="component" value="Chromosome"/>
</dbReference>
<comment type="subcellular location">
    <subcellularLocation>
        <location evidence="1">Cell outer membrane</location>
    </subcellularLocation>
</comment>
<evidence type="ECO:0000259" key="6">
    <source>
        <dbReference type="Pfam" id="PF07980"/>
    </source>
</evidence>
<sequence length="283" mass="32702">MAQIFAWQHQYDSTHIYCQKVIQQGGYSLESMDNYANIWKGKVSSESIFELPMKYNADDPNFKSQNDWAEAKFDFFGTFLKGDLVDNKNTSCWVAPSGGIVDNTLFDTTKDLRFRRFFRKVAASGGDQAGYLLTKYTDFNYQNPDAKTNAYIDNDLVLIRLADIYLLDAEALAHQNDLAGAKDNLEKTESRAGIDSYKDVQTKNDVLTEILKERGRELIGEGIWYYDLIRTEPELHWLERVGYPADRVLPQNKGYYWPLNMNTLFPYDNLLTQNPWWSANADR</sequence>
<evidence type="ECO:0000256" key="5">
    <source>
        <dbReference type="ARBA" id="ARBA00023237"/>
    </source>
</evidence>
<dbReference type="KEGG" id="agi:FSB73_05185"/>
<evidence type="ECO:0000256" key="2">
    <source>
        <dbReference type="ARBA" id="ARBA00006275"/>
    </source>
</evidence>
<keyword evidence="3" id="KW-0732">Signal</keyword>
<dbReference type="Pfam" id="PF07980">
    <property type="entry name" value="SusD_RagB"/>
    <property type="match status" value="1"/>
</dbReference>
<keyword evidence="8" id="KW-1185">Reference proteome</keyword>
<dbReference type="InterPro" id="IPR011990">
    <property type="entry name" value="TPR-like_helical_dom_sf"/>
</dbReference>
<evidence type="ECO:0000313" key="8">
    <source>
        <dbReference type="Proteomes" id="UP000321291"/>
    </source>
</evidence>
<gene>
    <name evidence="7" type="ORF">FSB73_05185</name>
</gene>
<evidence type="ECO:0000256" key="1">
    <source>
        <dbReference type="ARBA" id="ARBA00004442"/>
    </source>
</evidence>
<dbReference type="GO" id="GO:0009279">
    <property type="term" value="C:cell outer membrane"/>
    <property type="evidence" value="ECO:0007669"/>
    <property type="project" value="UniProtKB-SubCell"/>
</dbReference>
<comment type="similarity">
    <text evidence="2">Belongs to the SusD family.</text>
</comment>
<accession>A0A5B8VJ11</accession>
<dbReference type="Gene3D" id="1.25.40.390">
    <property type="match status" value="1"/>
</dbReference>
<evidence type="ECO:0000256" key="3">
    <source>
        <dbReference type="ARBA" id="ARBA00022729"/>
    </source>
</evidence>
<dbReference type="SUPFAM" id="SSF48452">
    <property type="entry name" value="TPR-like"/>
    <property type="match status" value="1"/>
</dbReference>
<organism evidence="7 8">
    <name type="scientific">Arachidicoccus ginsenosidivorans</name>
    <dbReference type="NCBI Taxonomy" id="496057"/>
    <lineage>
        <taxon>Bacteria</taxon>
        <taxon>Pseudomonadati</taxon>
        <taxon>Bacteroidota</taxon>
        <taxon>Chitinophagia</taxon>
        <taxon>Chitinophagales</taxon>
        <taxon>Chitinophagaceae</taxon>
        <taxon>Arachidicoccus</taxon>
    </lineage>
</organism>
<name>A0A5B8VJ11_9BACT</name>
<feature type="domain" description="RagB/SusD" evidence="6">
    <location>
        <begin position="128"/>
        <end position="242"/>
    </location>
</feature>
<proteinExistence type="inferred from homology"/>
<dbReference type="EMBL" id="CP042434">
    <property type="protein sequence ID" value="QEC71163.1"/>
    <property type="molecule type" value="Genomic_DNA"/>
</dbReference>
<evidence type="ECO:0000256" key="4">
    <source>
        <dbReference type="ARBA" id="ARBA00023136"/>
    </source>
</evidence>
<keyword evidence="5" id="KW-0998">Cell outer membrane</keyword>
<reference evidence="7 8" key="1">
    <citation type="journal article" date="2017" name="Int. J. Syst. Evol. Microbiol.">
        <title>Arachidicoccus ginsenosidivorans sp. nov., with ginsenoside-converting activity isolated from ginseng cultivating soil.</title>
        <authorList>
            <person name="Siddiqi M.Z."/>
            <person name="Aslam Z."/>
            <person name="Im W.T."/>
        </authorList>
    </citation>
    <scope>NUCLEOTIDE SEQUENCE [LARGE SCALE GENOMIC DNA]</scope>
    <source>
        <strain evidence="7 8">Gsoil 809</strain>
    </source>
</reference>
<evidence type="ECO:0000313" key="7">
    <source>
        <dbReference type="EMBL" id="QEC71163.1"/>
    </source>
</evidence>
<dbReference type="InterPro" id="IPR012944">
    <property type="entry name" value="SusD_RagB_dom"/>
</dbReference>
<protein>
    <submittedName>
        <fullName evidence="7">RagB/SusD family nutrient uptake outer membrane protein</fullName>
    </submittedName>
</protein>
<dbReference type="AlphaFoldDB" id="A0A5B8VJ11"/>